<dbReference type="RefSeq" id="WP_184719903.1">
    <property type="nucleotide sequence ID" value="NZ_JACHJP010000007.1"/>
</dbReference>
<organism evidence="2 3">
    <name type="scientific">Streptosporangium saharense</name>
    <dbReference type="NCBI Taxonomy" id="1706840"/>
    <lineage>
        <taxon>Bacteria</taxon>
        <taxon>Bacillati</taxon>
        <taxon>Actinomycetota</taxon>
        <taxon>Actinomycetes</taxon>
        <taxon>Streptosporangiales</taxon>
        <taxon>Streptosporangiaceae</taxon>
        <taxon>Streptosporangium</taxon>
    </lineage>
</organism>
<reference evidence="2 3" key="1">
    <citation type="submission" date="2020-08" db="EMBL/GenBank/DDBJ databases">
        <title>Genomic Encyclopedia of Type Strains, Phase III (KMG-III): the genomes of soil and plant-associated and newly described type strains.</title>
        <authorList>
            <person name="Whitman W."/>
        </authorList>
    </citation>
    <scope>NUCLEOTIDE SEQUENCE [LARGE SCALE GENOMIC DNA]</scope>
    <source>
        <strain evidence="2 3">CECT 8840</strain>
    </source>
</reference>
<keyword evidence="3" id="KW-1185">Reference proteome</keyword>
<keyword evidence="1" id="KW-1133">Transmembrane helix</keyword>
<feature type="transmembrane region" description="Helical" evidence="1">
    <location>
        <begin position="82"/>
        <end position="100"/>
    </location>
</feature>
<protein>
    <submittedName>
        <fullName evidence="2">Uncharacterized membrane protein YidH (DUF202 family)</fullName>
    </submittedName>
</protein>
<feature type="transmembrane region" description="Helical" evidence="1">
    <location>
        <begin position="152"/>
        <end position="171"/>
    </location>
</feature>
<sequence>MTRTLRLVSGWHRPLVVFSAALTGLAVFSAAGMLIDERTLDGASVWLKPFKFALSFMVYSLTLAWLLPMLSRTPELARKTGTAIVGLSTVGVGLIVVQAARGRHSHFNISTPQDAAVFGVMGTLVTVLAVVTTVIAVLALRQQANDRVTTAGLRFGLLVCLLGMMVAYYMVGGTGRGEAAAAGSLAAGAHSVGVPDGGPGMPILGWSTTGGDMRVPHAVGLHALQVMPVLAFLLTALSRRLPLLAPERVRLGLVWIAGLGYAGLVVLLTWQARRAQPLIYPDSLTLTALAALVGAVVVAAGLVVAFGRRQPLVPAAVGKGLS</sequence>
<proteinExistence type="predicted"/>
<keyword evidence="1" id="KW-0812">Transmembrane</keyword>
<dbReference type="Proteomes" id="UP000552644">
    <property type="component" value="Unassembled WGS sequence"/>
</dbReference>
<comment type="caution">
    <text evidence="2">The sequence shown here is derived from an EMBL/GenBank/DDBJ whole genome shotgun (WGS) entry which is preliminary data.</text>
</comment>
<feature type="transmembrane region" description="Helical" evidence="1">
    <location>
        <begin position="115"/>
        <end position="140"/>
    </location>
</feature>
<feature type="transmembrane region" description="Helical" evidence="1">
    <location>
        <begin position="249"/>
        <end position="272"/>
    </location>
</feature>
<evidence type="ECO:0000313" key="3">
    <source>
        <dbReference type="Proteomes" id="UP000552644"/>
    </source>
</evidence>
<gene>
    <name evidence="2" type="ORF">FHS44_005663</name>
</gene>
<name>A0A7W7QS10_9ACTN</name>
<dbReference type="AlphaFoldDB" id="A0A7W7QS10"/>
<evidence type="ECO:0000256" key="1">
    <source>
        <dbReference type="SAM" id="Phobius"/>
    </source>
</evidence>
<keyword evidence="1" id="KW-0472">Membrane</keyword>
<feature type="transmembrane region" description="Helical" evidence="1">
    <location>
        <begin position="50"/>
        <end position="70"/>
    </location>
</feature>
<feature type="transmembrane region" description="Helical" evidence="1">
    <location>
        <begin position="284"/>
        <end position="306"/>
    </location>
</feature>
<accession>A0A7W7QS10</accession>
<dbReference type="EMBL" id="JACHJP010000007">
    <property type="protein sequence ID" value="MBB4918533.1"/>
    <property type="molecule type" value="Genomic_DNA"/>
</dbReference>
<feature type="transmembrane region" description="Helical" evidence="1">
    <location>
        <begin position="219"/>
        <end position="237"/>
    </location>
</feature>
<evidence type="ECO:0000313" key="2">
    <source>
        <dbReference type="EMBL" id="MBB4918533.1"/>
    </source>
</evidence>
<feature type="transmembrane region" description="Helical" evidence="1">
    <location>
        <begin position="15"/>
        <end position="35"/>
    </location>
</feature>